<gene>
    <name evidence="1" type="ORF">SAMN05660862_3798</name>
</gene>
<protein>
    <recommendedName>
        <fullName evidence="3">DUF5007 domain-containing protein</fullName>
    </recommendedName>
</protein>
<name>A0A1X7LBE6_9SPHI</name>
<evidence type="ECO:0000313" key="1">
    <source>
        <dbReference type="EMBL" id="SMG51075.1"/>
    </source>
</evidence>
<keyword evidence="2" id="KW-1185">Reference proteome</keyword>
<sequence>MKSIRPNYNIMKALPVGLLGIVSLLASCKGLIPDDLDALGDDVTITTTEFSPYLGRRTTYENIVNVSNKSTLPLSFQIMGPRTADGVEAPELLEKYPVKIWTDVYTGKETTLEEIENKRKIEYRPLLEIQQKSGDIVFWNSGDDSFIKTLPSEGYLFDVEIANTGGRRYVRNLALKPKKEREYEPSQYDDVLGIAKDAFLRPTLTMNLFGDRTGTPTTDVRMYIFEDKLNVEKGNTLTFSALDSLGKAIDIRKFKDTNFEHLVHGFNPRFHDGKVTYDVVYPMPLISYPTRYTSPSGNRARMNLKYNRIGKGGFMREAFLMFDFAIFREGHWEIQLRFNGETPNFENEQ</sequence>
<dbReference type="InterPro" id="IPR032173">
    <property type="entry name" value="DUF5007"/>
</dbReference>
<organism evidence="1 2">
    <name type="scientific">Sphingobacterium psychroaquaticum</name>
    <dbReference type="NCBI Taxonomy" id="561061"/>
    <lineage>
        <taxon>Bacteria</taxon>
        <taxon>Pseudomonadati</taxon>
        <taxon>Bacteroidota</taxon>
        <taxon>Sphingobacteriia</taxon>
        <taxon>Sphingobacteriales</taxon>
        <taxon>Sphingobacteriaceae</taxon>
        <taxon>Sphingobacterium</taxon>
    </lineage>
</organism>
<evidence type="ECO:0000313" key="2">
    <source>
        <dbReference type="Proteomes" id="UP000192980"/>
    </source>
</evidence>
<dbReference type="AlphaFoldDB" id="A0A1X7LBE6"/>
<proteinExistence type="predicted"/>
<dbReference type="RefSeq" id="WP_234991306.1">
    <property type="nucleotide sequence ID" value="NZ_FXAU01000009.1"/>
</dbReference>
<dbReference type="Pfam" id="PF16398">
    <property type="entry name" value="DUF5007"/>
    <property type="match status" value="1"/>
</dbReference>
<reference evidence="1 2" key="1">
    <citation type="submission" date="2017-04" db="EMBL/GenBank/DDBJ databases">
        <authorList>
            <person name="Afonso C.L."/>
            <person name="Miller P.J."/>
            <person name="Scott M.A."/>
            <person name="Spackman E."/>
            <person name="Goraichik I."/>
            <person name="Dimitrov K.M."/>
            <person name="Suarez D.L."/>
            <person name="Swayne D.E."/>
        </authorList>
    </citation>
    <scope>NUCLEOTIDE SEQUENCE [LARGE SCALE GENOMIC DNA]</scope>
    <source>
        <strain evidence="1 2">DSM 22418</strain>
    </source>
</reference>
<accession>A0A1X7LBE6</accession>
<dbReference type="EMBL" id="FXAU01000009">
    <property type="protein sequence ID" value="SMG51075.1"/>
    <property type="molecule type" value="Genomic_DNA"/>
</dbReference>
<dbReference type="Proteomes" id="UP000192980">
    <property type="component" value="Unassembled WGS sequence"/>
</dbReference>
<dbReference type="PROSITE" id="PS51257">
    <property type="entry name" value="PROKAR_LIPOPROTEIN"/>
    <property type="match status" value="1"/>
</dbReference>
<evidence type="ECO:0008006" key="3">
    <source>
        <dbReference type="Google" id="ProtNLM"/>
    </source>
</evidence>
<dbReference type="STRING" id="561061.SAMN05660862_3798"/>